<feature type="binding site" evidence="7">
    <location>
        <position position="443"/>
    </location>
    <ligand>
        <name>substrate</name>
    </ligand>
</feature>
<comment type="caution">
    <text evidence="7">Lacks conserved residue(s) required for the propagation of feature annotation.</text>
</comment>
<feature type="active site" description="Nucleophile" evidence="7">
    <location>
        <position position="226"/>
    </location>
</feature>
<evidence type="ECO:0000256" key="3">
    <source>
        <dbReference type="ARBA" id="ARBA00022679"/>
    </source>
</evidence>
<evidence type="ECO:0000256" key="6">
    <source>
        <dbReference type="ARBA" id="ARBA00023315"/>
    </source>
</evidence>
<dbReference type="HAMAP" id="MF_01106">
    <property type="entry name" value="ArgJ"/>
    <property type="match status" value="1"/>
</dbReference>
<dbReference type="Gene3D" id="3.60.70.12">
    <property type="entry name" value="L-amino peptidase D-ALA esterase/amidase"/>
    <property type="match status" value="1"/>
</dbReference>
<evidence type="ECO:0000313" key="9">
    <source>
        <dbReference type="EMBL" id="GMH80138.1"/>
    </source>
</evidence>
<keyword evidence="7" id="KW-0496">Mitochondrion</keyword>
<keyword evidence="6 7" id="KW-0012">Acyltransferase</keyword>
<dbReference type="SUPFAM" id="SSF56266">
    <property type="entry name" value="DmpA/ArgJ-like"/>
    <property type="match status" value="1"/>
</dbReference>
<dbReference type="Gene3D" id="3.10.20.340">
    <property type="entry name" value="ArgJ beta chain, C-terminal domain"/>
    <property type="match status" value="1"/>
</dbReference>
<feature type="binding site" evidence="7">
    <location>
        <position position="197"/>
    </location>
    <ligand>
        <name>substrate</name>
    </ligand>
</feature>
<keyword evidence="8" id="KW-0732">Signal</keyword>
<comment type="similarity">
    <text evidence="1 7">Belongs to the ArgJ family.</text>
</comment>
<evidence type="ECO:0000313" key="10">
    <source>
        <dbReference type="Proteomes" id="UP001165085"/>
    </source>
</evidence>
<feature type="binding site" evidence="7">
    <location>
        <position position="448"/>
    </location>
    <ligand>
        <name>substrate</name>
    </ligand>
</feature>
<dbReference type="GO" id="GO:0006592">
    <property type="term" value="P:ornithine biosynthetic process"/>
    <property type="evidence" value="ECO:0007669"/>
    <property type="project" value="TreeGrafter"/>
</dbReference>
<feature type="signal peptide" evidence="8">
    <location>
        <begin position="1"/>
        <end position="22"/>
    </location>
</feature>
<comment type="catalytic activity">
    <reaction evidence="7">
        <text>L-glutamate + acetyl-CoA = N-acetyl-L-glutamate + CoA + H(+)</text>
        <dbReference type="Rhea" id="RHEA:24292"/>
        <dbReference type="ChEBI" id="CHEBI:15378"/>
        <dbReference type="ChEBI" id="CHEBI:29985"/>
        <dbReference type="ChEBI" id="CHEBI:44337"/>
        <dbReference type="ChEBI" id="CHEBI:57287"/>
        <dbReference type="ChEBI" id="CHEBI:57288"/>
        <dbReference type="EC" id="2.3.1.1"/>
    </reaction>
</comment>
<keyword evidence="7" id="KW-0028">Amino-acid biosynthesis</keyword>
<feature type="chain" id="PRO_5041029386" description="Arginine biosynthesis bifunctional protein ArgJ beta chain" evidence="7">
    <location>
        <begin position="226"/>
        <end position="448"/>
    </location>
</feature>
<comment type="PTM">
    <text evidence="7">The alpha and beta chains are autoproteolytically processed from a single precursor protein within the mitochondrion.</text>
</comment>
<keyword evidence="4 7" id="KW-0068">Autocatalytic cleavage</keyword>
<comment type="function">
    <text evidence="7">Catalyzes two activities which are involved in the cyclic version of arginine biosynthesis: the synthesis of acetylglutamate from glutamate and acetyl-CoA, and of ornithine by transacetylation between acetylornithine and glutamate.</text>
</comment>
<dbReference type="InterPro" id="IPR002813">
    <property type="entry name" value="Arg_biosynth_ArgJ"/>
</dbReference>
<sequence>MRFSSVTTLLLCHLVLPTLTLTTPTPVEYGRCSYSSKADYLDHLDKTNPTLPQGFKAYTSDLTFVPKEAPSLGELPMKLTAILPPQNSNYACVLTKNVLCGAPITYIKSLPSPSLTSGILINNKISNVLPSSSGLTSISSLESSFRSTFSLPTGHILPGSTGVIGWSLPVPSMLTSLKTLPSTPQLTPLQLASSILTTDRYPKIRSSKNIIALGKGAGMIEPNMGTMLVYIMTDLKVDDMQTVLRKVVERTFNCISVDGDESTSDQVVLVSSGLGSSVESDDFERELETVCRGLSRDIVRNGEGTSHVINVRIEGFGGKDEEARELGKAIVNSPLFKTAVAGNDPNVGRVAAKVGSWCGKNGFGCEGLRMSLGGVEIFKDGCFQMDADKESELSEYMKECGFSETADYMEHEREVTLDIVFSGGEGKAEVWGSDLTKEYVSVNADYRS</sequence>
<feature type="site" description="Involved in the stabilization of negative charge on the oxyanion by the formation of the oxyanion hole" evidence="7">
    <location>
        <position position="162"/>
    </location>
</feature>
<evidence type="ECO:0000256" key="1">
    <source>
        <dbReference type="ARBA" id="ARBA00006774"/>
    </source>
</evidence>
<dbReference type="GO" id="GO:0005759">
    <property type="term" value="C:mitochondrial matrix"/>
    <property type="evidence" value="ECO:0007669"/>
    <property type="project" value="UniProtKB-SubCell"/>
</dbReference>
<comment type="catalytic activity">
    <reaction evidence="7">
        <text>N(2)-acetyl-L-ornithine + L-glutamate = N-acetyl-L-glutamate + L-ornithine</text>
        <dbReference type="Rhea" id="RHEA:15349"/>
        <dbReference type="ChEBI" id="CHEBI:29985"/>
        <dbReference type="ChEBI" id="CHEBI:44337"/>
        <dbReference type="ChEBI" id="CHEBI:46911"/>
        <dbReference type="ChEBI" id="CHEBI:57805"/>
        <dbReference type="EC" id="2.3.1.35"/>
    </reaction>
</comment>
<evidence type="ECO:0000256" key="7">
    <source>
        <dbReference type="HAMAP-Rule" id="MF_03124"/>
    </source>
</evidence>
<feature type="binding site" evidence="7">
    <location>
        <position position="215"/>
    </location>
    <ligand>
        <name>substrate</name>
    </ligand>
</feature>
<feature type="binding site" evidence="7">
    <location>
        <position position="303"/>
    </location>
    <ligand>
        <name>substrate</name>
    </ligand>
</feature>
<comment type="pathway">
    <text evidence="7">Amino-acid biosynthesis; L-arginine biosynthesis; N(2)-acetyl-L-ornithine from L-glutamate: step 1/4.</text>
</comment>
<dbReference type="PANTHER" id="PTHR23100">
    <property type="entry name" value="ARGININE BIOSYNTHESIS BIFUNCTIONAL PROTEIN ARGJ"/>
    <property type="match status" value="1"/>
</dbReference>
<dbReference type="InterPro" id="IPR016117">
    <property type="entry name" value="ArgJ-like_dom_sf"/>
</dbReference>
<name>A0A9W7B444_9STRA</name>
<dbReference type="Pfam" id="PF01960">
    <property type="entry name" value="ArgJ"/>
    <property type="match status" value="1"/>
</dbReference>
<proteinExistence type="inferred from homology"/>
<comment type="subcellular location">
    <subcellularLocation>
        <location evidence="7">Mitochondrion matrix</location>
    </subcellularLocation>
</comment>
<comment type="caution">
    <text evidence="9">The sequence shown here is derived from an EMBL/GenBank/DDBJ whole genome shotgun (WGS) entry which is preliminary data.</text>
</comment>
<dbReference type="GO" id="GO:0004042">
    <property type="term" value="F:L-glutamate N-acetyltransferase activity"/>
    <property type="evidence" value="ECO:0007669"/>
    <property type="project" value="UniProtKB-UniRule"/>
</dbReference>
<feature type="chain" id="PRO_5040805250" description="Arginine biosynthesis bifunctional protein ArgJ, mitochondrial" evidence="8">
    <location>
        <begin position="23"/>
        <end position="448"/>
    </location>
</feature>
<evidence type="ECO:0000256" key="4">
    <source>
        <dbReference type="ARBA" id="ARBA00022813"/>
    </source>
</evidence>
<dbReference type="EMBL" id="BRXY01000241">
    <property type="protein sequence ID" value="GMH80138.1"/>
    <property type="molecule type" value="Genomic_DNA"/>
</dbReference>
<evidence type="ECO:0000256" key="2">
    <source>
        <dbReference type="ARBA" id="ARBA00022571"/>
    </source>
</evidence>
<dbReference type="PANTHER" id="PTHR23100:SF0">
    <property type="entry name" value="ARGININE BIOSYNTHESIS BIFUNCTIONAL PROTEIN ARGJ, MITOCHONDRIAL"/>
    <property type="match status" value="1"/>
</dbReference>
<feature type="site" description="Involved in the stabilization of negative charge on the oxyanion by the formation of the oxyanion hole" evidence="7">
    <location>
        <position position="161"/>
    </location>
</feature>
<keyword evidence="3 7" id="KW-0808">Transferase</keyword>
<evidence type="ECO:0000256" key="8">
    <source>
        <dbReference type="SAM" id="SignalP"/>
    </source>
</evidence>
<organism evidence="9 10">
    <name type="scientific">Triparma strigata</name>
    <dbReference type="NCBI Taxonomy" id="1606541"/>
    <lineage>
        <taxon>Eukaryota</taxon>
        <taxon>Sar</taxon>
        <taxon>Stramenopiles</taxon>
        <taxon>Ochrophyta</taxon>
        <taxon>Bolidophyceae</taxon>
        <taxon>Parmales</taxon>
        <taxon>Triparmaceae</taxon>
        <taxon>Triparma</taxon>
    </lineage>
</organism>
<comment type="pathway">
    <text evidence="7">Amino-acid biosynthesis; L-arginine biosynthesis; L-ornithine and N-acetyl-L-glutamate from L-glutamate and N(2)-acetyl-L-ornithine (cyclic): step 1/1.</text>
</comment>
<keyword evidence="2 7" id="KW-0055">Arginine biosynthesis</keyword>
<keyword evidence="5 7" id="KW-0511">Multifunctional enzyme</keyword>
<dbReference type="EC" id="2.3.1.35" evidence="7"/>
<reference evidence="10" key="1">
    <citation type="journal article" date="2023" name="Commun. Biol.">
        <title>Genome analysis of Parmales, the sister group of diatoms, reveals the evolutionary specialization of diatoms from phago-mixotrophs to photoautotrophs.</title>
        <authorList>
            <person name="Ban H."/>
            <person name="Sato S."/>
            <person name="Yoshikawa S."/>
            <person name="Yamada K."/>
            <person name="Nakamura Y."/>
            <person name="Ichinomiya M."/>
            <person name="Sato N."/>
            <person name="Blanc-Mathieu R."/>
            <person name="Endo H."/>
            <person name="Kuwata A."/>
            <person name="Ogata H."/>
        </authorList>
    </citation>
    <scope>NUCLEOTIDE SEQUENCE [LARGE SCALE GENOMIC DNA]</scope>
    <source>
        <strain evidence="10">NIES 3701</strain>
    </source>
</reference>
<dbReference type="Proteomes" id="UP001165085">
    <property type="component" value="Unassembled WGS sequence"/>
</dbReference>
<comment type="subunit">
    <text evidence="7">Heterodimer of an alpha and a beta chain.</text>
</comment>
<dbReference type="AlphaFoldDB" id="A0A9W7B444"/>
<dbReference type="OrthoDB" id="4199794at2759"/>
<gene>
    <name evidence="9" type="ORF">TrST_g12155</name>
</gene>
<protein>
    <recommendedName>
        <fullName evidence="7">Arginine biosynthesis bifunctional protein ArgJ, mitochondrial</fullName>
    </recommendedName>
    <domain>
        <recommendedName>
            <fullName evidence="7">Glutamate N-acetyltransferase</fullName>
            <shortName evidence="7">GAT</shortName>
            <ecNumber evidence="7">2.3.1.35</ecNumber>
        </recommendedName>
        <alternativeName>
            <fullName evidence="7">Ornithine acetyltransferase</fullName>
            <shortName evidence="7">OATase</shortName>
        </alternativeName>
        <alternativeName>
            <fullName evidence="7">Ornithine transacetylase</fullName>
        </alternativeName>
    </domain>
    <domain>
        <recommendedName>
            <fullName evidence="7">Amino-acid acetyltransferase</fullName>
            <ecNumber evidence="7">2.3.1.1</ecNumber>
        </recommendedName>
        <alternativeName>
            <fullName evidence="7">N-acetylglutamate synthase</fullName>
            <shortName evidence="7">AGS</shortName>
        </alternativeName>
    </domain>
    <component>
        <recommendedName>
            <fullName evidence="7">Arginine biosynthesis bifunctional protein ArgJ alpha chain</fullName>
        </recommendedName>
    </component>
    <component>
        <recommendedName>
            <fullName evidence="7">Arginine biosynthesis bifunctional protein ArgJ beta chain</fullName>
        </recommendedName>
    </component>
</protein>
<dbReference type="EC" id="2.3.1.1" evidence="7"/>
<dbReference type="InterPro" id="IPR042195">
    <property type="entry name" value="ArgJ_beta_C"/>
</dbReference>
<feature type="chain" id="PRO_5041029387" description="Arginine biosynthesis bifunctional protein ArgJ alpha chain" evidence="7">
    <location>
        <begin position="1"/>
        <end position="225"/>
    </location>
</feature>
<feature type="binding site" evidence="7">
    <location>
        <position position="226"/>
    </location>
    <ligand>
        <name>substrate</name>
    </ligand>
</feature>
<dbReference type="GO" id="GO:0006526">
    <property type="term" value="P:L-arginine biosynthetic process"/>
    <property type="evidence" value="ECO:0007669"/>
    <property type="project" value="UniProtKB-UniRule"/>
</dbReference>
<keyword evidence="10" id="KW-1185">Reference proteome</keyword>
<accession>A0A9W7B444</accession>
<dbReference type="GO" id="GO:0004358">
    <property type="term" value="F:L-glutamate N-acetyltransferase activity, acting on acetyl-L-ornithine as donor"/>
    <property type="evidence" value="ECO:0007669"/>
    <property type="project" value="UniProtKB-UniRule"/>
</dbReference>
<evidence type="ECO:0000256" key="5">
    <source>
        <dbReference type="ARBA" id="ARBA00023268"/>
    </source>
</evidence>